<reference evidence="1" key="1">
    <citation type="journal article" date="2004" name="Nature">
        <title>Genome duplication in the teleost fish Tetraodon nigroviridis reveals the early vertebrate proto-karyotype.</title>
        <authorList>
            <person name="Jaillon O."/>
            <person name="Aury J.-M."/>
            <person name="Brunet F."/>
            <person name="Petit J.-L."/>
            <person name="Stange-Thomann N."/>
            <person name="Mauceli E."/>
            <person name="Bouneau L."/>
            <person name="Fischer C."/>
            <person name="Ozouf-Costaz C."/>
            <person name="Bernot A."/>
            <person name="Nicaud S."/>
            <person name="Jaffe D."/>
            <person name="Fisher S."/>
            <person name="Lutfalla G."/>
            <person name="Dossat C."/>
            <person name="Segurens B."/>
            <person name="Dasilva C."/>
            <person name="Salanoubat M."/>
            <person name="Levy M."/>
            <person name="Boudet N."/>
            <person name="Castellano S."/>
            <person name="Anthouard V."/>
            <person name="Jubin C."/>
            <person name="Castelli V."/>
            <person name="Katinka M."/>
            <person name="Vacherie B."/>
            <person name="Biemont C."/>
            <person name="Skalli Z."/>
            <person name="Cattolico L."/>
            <person name="Poulain J."/>
            <person name="De Berardinis V."/>
            <person name="Cruaud C."/>
            <person name="Duprat S."/>
            <person name="Brottier P."/>
            <person name="Coutanceau J.-P."/>
            <person name="Gouzy J."/>
            <person name="Parra G."/>
            <person name="Lardier G."/>
            <person name="Chapple C."/>
            <person name="McKernan K.J."/>
            <person name="McEwan P."/>
            <person name="Bosak S."/>
            <person name="Kellis M."/>
            <person name="Volff J.-N."/>
            <person name="Guigo R."/>
            <person name="Zody M.C."/>
            <person name="Mesirov J."/>
            <person name="Lindblad-Toh K."/>
            <person name="Birren B."/>
            <person name="Nusbaum C."/>
            <person name="Kahn D."/>
            <person name="Robinson-Rechavi M."/>
            <person name="Laudet V."/>
            <person name="Schachter V."/>
            <person name="Quetier F."/>
            <person name="Saurin W."/>
            <person name="Scarpelli C."/>
            <person name="Wincker P."/>
            <person name="Lander E.S."/>
            <person name="Weissenbach J."/>
            <person name="Roest Crollius H."/>
        </authorList>
    </citation>
    <scope>NUCLEOTIDE SEQUENCE [LARGE SCALE GENOMIC DNA]</scope>
</reference>
<protein>
    <submittedName>
        <fullName evidence="1">(spotted green pufferfish) hypothetical protein</fullName>
    </submittedName>
</protein>
<reference evidence="1" key="2">
    <citation type="submission" date="2004-02" db="EMBL/GenBank/DDBJ databases">
        <authorList>
            <consortium name="Genoscope"/>
            <consortium name="Whitehead Institute Centre for Genome Research"/>
        </authorList>
    </citation>
    <scope>NUCLEOTIDE SEQUENCE</scope>
</reference>
<organism evidence="1">
    <name type="scientific">Tetraodon nigroviridis</name>
    <name type="common">Spotted green pufferfish</name>
    <name type="synonym">Chelonodon nigroviridis</name>
    <dbReference type="NCBI Taxonomy" id="99883"/>
    <lineage>
        <taxon>Eukaryota</taxon>
        <taxon>Metazoa</taxon>
        <taxon>Chordata</taxon>
        <taxon>Craniata</taxon>
        <taxon>Vertebrata</taxon>
        <taxon>Euteleostomi</taxon>
        <taxon>Actinopterygii</taxon>
        <taxon>Neopterygii</taxon>
        <taxon>Teleostei</taxon>
        <taxon>Neoteleostei</taxon>
        <taxon>Acanthomorphata</taxon>
        <taxon>Eupercaria</taxon>
        <taxon>Tetraodontiformes</taxon>
        <taxon>Tetradontoidea</taxon>
        <taxon>Tetraodontidae</taxon>
        <taxon>Tetraodon</taxon>
    </lineage>
</organism>
<proteinExistence type="predicted"/>
<dbReference type="KEGG" id="tng:GSTEN00022518G001"/>
<accession>Q4S843</accession>
<sequence>MAVLLLISSLSHRNRKEEKETDGKAGEW</sequence>
<dbReference type="EMBL" id="CAAE01014710">
    <property type="protein sequence ID" value="CAG03189.1"/>
    <property type="molecule type" value="Genomic_DNA"/>
</dbReference>
<gene>
    <name evidence="1" type="ORF">GSTENG00022518001</name>
</gene>
<dbReference type="AlphaFoldDB" id="Q4S843"/>
<comment type="caution">
    <text evidence="1">The sequence shown here is derived from an EMBL/GenBank/DDBJ whole genome shotgun (WGS) entry which is preliminary data.</text>
</comment>
<name>Q4S843_TETNG</name>
<evidence type="ECO:0000313" key="1">
    <source>
        <dbReference type="EMBL" id="CAG03189.1"/>
    </source>
</evidence>